<dbReference type="Pfam" id="PF00437">
    <property type="entry name" value="T2SSE"/>
    <property type="match status" value="1"/>
</dbReference>
<evidence type="ECO:0000313" key="3">
    <source>
        <dbReference type="EMBL" id="TWP35946.1"/>
    </source>
</evidence>
<dbReference type="Gene3D" id="3.30.450.380">
    <property type="match status" value="1"/>
</dbReference>
<evidence type="ECO:0000259" key="2">
    <source>
        <dbReference type="Pfam" id="PF00437"/>
    </source>
</evidence>
<dbReference type="RefSeq" id="WP_146317008.1">
    <property type="nucleotide sequence ID" value="NZ_VCQV01000015.1"/>
</dbReference>
<dbReference type="GO" id="GO:0016887">
    <property type="term" value="F:ATP hydrolysis activity"/>
    <property type="evidence" value="ECO:0007669"/>
    <property type="project" value="InterPro"/>
</dbReference>
<comment type="caution">
    <text evidence="3">The sequence shown here is derived from an EMBL/GenBank/DDBJ whole genome shotgun (WGS) entry which is preliminary data.</text>
</comment>
<dbReference type="InterPro" id="IPR027417">
    <property type="entry name" value="P-loop_NTPase"/>
</dbReference>
<name>A0A563E0A6_9MICO</name>
<protein>
    <submittedName>
        <fullName evidence="3">CpaF family protein</fullName>
    </submittedName>
</protein>
<reference evidence="3 4" key="1">
    <citation type="submission" date="2019-05" db="EMBL/GenBank/DDBJ databases">
        <authorList>
            <person name="Lee S.D."/>
        </authorList>
    </citation>
    <scope>NUCLEOTIDE SEQUENCE [LARGE SCALE GENOMIC DNA]</scope>
    <source>
        <strain evidence="3 4">C5-26</strain>
    </source>
</reference>
<dbReference type="OrthoDB" id="9810761at2"/>
<dbReference type="PANTHER" id="PTHR30486:SF15">
    <property type="entry name" value="TYPE II_IV SECRETION SYSTEM ATPASE"/>
    <property type="match status" value="1"/>
</dbReference>
<organism evidence="3 4">
    <name type="scientific">Leekyejoonella antrihumi</name>
    <dbReference type="NCBI Taxonomy" id="1660198"/>
    <lineage>
        <taxon>Bacteria</taxon>
        <taxon>Bacillati</taxon>
        <taxon>Actinomycetota</taxon>
        <taxon>Actinomycetes</taxon>
        <taxon>Micrococcales</taxon>
        <taxon>Dermacoccaceae</taxon>
        <taxon>Leekyejoonella</taxon>
    </lineage>
</organism>
<dbReference type="InterPro" id="IPR001482">
    <property type="entry name" value="T2SS/T4SS_dom"/>
</dbReference>
<dbReference type="InterPro" id="IPR050921">
    <property type="entry name" value="T4SS_GSP_E_ATPase"/>
</dbReference>
<dbReference type="CDD" id="cd01130">
    <property type="entry name" value="VirB11-like_ATPase"/>
    <property type="match status" value="1"/>
</dbReference>
<dbReference type="SUPFAM" id="SSF52540">
    <property type="entry name" value="P-loop containing nucleoside triphosphate hydrolases"/>
    <property type="match status" value="1"/>
</dbReference>
<sequence length="446" mass="49063">MDGANGSRSGTRIHSAASDRQDEALIRRFKRILLDEIDLNELGRMDTAQRRIRLERVMAHLVSREGLILSSRERNRLVRRVVDEAVGLGVLEPLLADDTISEIMVNGHREVYVERFGKLQRVPSSFSSEEQLLQTIDRIVSTVNRRVDESNPMVDARLPADARMPRGARVHVVLPPLALNGPVVTIRLFPKAYGLDELLARGSLDTVTAEFLASCVRARLNIVVSGGTSSGKTTMLNALSAFIPTHERIITIEDAAELSLEQDHVIRLETRPSNVEGRGEVPIRELVRNSLRMRPDRIVVGECRGGEALDMLQAMNTGHEGSLTTVHANTAADALIRLETLASMSDIEIPFKALHDQVNEAINVIVQLQRGSDGVRRIVACDYVVSARNEPFSLHTLMRWDPRAPSETGKPGAFVLGTAPPDLARRLHASGESLPAGLSLTNQDAP</sequence>
<comment type="similarity">
    <text evidence="1">Belongs to the GSP E family.</text>
</comment>
<dbReference type="AlphaFoldDB" id="A0A563E0A6"/>
<evidence type="ECO:0000256" key="1">
    <source>
        <dbReference type="ARBA" id="ARBA00006611"/>
    </source>
</evidence>
<dbReference type="EMBL" id="VCQV01000015">
    <property type="protein sequence ID" value="TWP35946.1"/>
    <property type="molecule type" value="Genomic_DNA"/>
</dbReference>
<gene>
    <name evidence="3" type="ORF">FGL98_11990</name>
</gene>
<keyword evidence="4" id="KW-1185">Reference proteome</keyword>
<dbReference type="Gene3D" id="3.40.50.300">
    <property type="entry name" value="P-loop containing nucleotide triphosphate hydrolases"/>
    <property type="match status" value="1"/>
</dbReference>
<evidence type="ECO:0000313" key="4">
    <source>
        <dbReference type="Proteomes" id="UP000320244"/>
    </source>
</evidence>
<accession>A0A563E0A6</accession>
<dbReference type="Proteomes" id="UP000320244">
    <property type="component" value="Unassembled WGS sequence"/>
</dbReference>
<dbReference type="PANTHER" id="PTHR30486">
    <property type="entry name" value="TWITCHING MOTILITY PROTEIN PILT"/>
    <property type="match status" value="1"/>
</dbReference>
<reference evidence="3 4" key="2">
    <citation type="submission" date="2019-08" db="EMBL/GenBank/DDBJ databases">
        <title>Jejuicoccus antrihumi gen. nov., sp. nov., a new member of the family Dermacoccaceae isolated from a cave.</title>
        <authorList>
            <person name="Schumann P."/>
            <person name="Kim I.S."/>
        </authorList>
    </citation>
    <scope>NUCLEOTIDE SEQUENCE [LARGE SCALE GENOMIC DNA]</scope>
    <source>
        <strain evidence="3 4">C5-26</strain>
    </source>
</reference>
<feature type="domain" description="Bacterial type II secretion system protein E" evidence="2">
    <location>
        <begin position="86"/>
        <end position="370"/>
    </location>
</feature>
<proteinExistence type="inferred from homology"/>